<feature type="region of interest" description="Disordered" evidence="1">
    <location>
        <begin position="1"/>
        <end position="71"/>
    </location>
</feature>
<evidence type="ECO:0000256" key="1">
    <source>
        <dbReference type="SAM" id="MobiDB-lite"/>
    </source>
</evidence>
<gene>
    <name evidence="3" type="ORF">ERS450000_00100</name>
</gene>
<proteinExistence type="predicted"/>
<feature type="region of interest" description="Disordered" evidence="1">
    <location>
        <begin position="108"/>
        <end position="130"/>
    </location>
</feature>
<keyword evidence="2" id="KW-0472">Membrane</keyword>
<dbReference type="GeneID" id="61134491"/>
<feature type="compositionally biased region" description="Polar residues" evidence="1">
    <location>
        <begin position="1"/>
        <end position="11"/>
    </location>
</feature>
<protein>
    <submittedName>
        <fullName evidence="3">Uncharacterized protein</fullName>
    </submittedName>
</protein>
<dbReference type="KEGG" id="nfr:ERS450000_00100"/>
<evidence type="ECO:0000313" key="4">
    <source>
        <dbReference type="Proteomes" id="UP000057820"/>
    </source>
</evidence>
<dbReference type="OMA" id="EQARVGF"/>
<evidence type="ECO:0000256" key="2">
    <source>
        <dbReference type="SAM" id="Phobius"/>
    </source>
</evidence>
<sequence length="130" mass="14239">MYSATRSSTPAFGTATRATLPRARRAGVRDRERVRSVDRRPLVGRPGGAPLRYERMRLTPPRRPAPRPQRRVEQAQLGFATLAAAALLTALIVAGFLVLAQWRAAAPQPAQQPAPAVVEQPSAAAEPWWR</sequence>
<name>A0A0H5NDC9_NOCFR</name>
<dbReference type="RefSeq" id="WP_011210332.1">
    <property type="nucleotide sequence ID" value="NZ_CAACYE020000001.1"/>
</dbReference>
<keyword evidence="2" id="KW-1133">Transmembrane helix</keyword>
<dbReference type="AlphaFoldDB" id="A0A0H5NDC9"/>
<feature type="transmembrane region" description="Helical" evidence="2">
    <location>
        <begin position="77"/>
        <end position="102"/>
    </location>
</feature>
<accession>A0A0H5NDC9</accession>
<feature type="compositionally biased region" description="Basic and acidic residues" evidence="1">
    <location>
        <begin position="27"/>
        <end position="41"/>
    </location>
</feature>
<dbReference type="Proteomes" id="UP000057820">
    <property type="component" value="Chromosome 1"/>
</dbReference>
<evidence type="ECO:0000313" key="3">
    <source>
        <dbReference type="EMBL" id="CRY73364.1"/>
    </source>
</evidence>
<reference evidence="4" key="1">
    <citation type="submission" date="2015-03" db="EMBL/GenBank/DDBJ databases">
        <authorList>
            <consortium name="Pathogen Informatics"/>
        </authorList>
    </citation>
    <scope>NUCLEOTIDE SEQUENCE [LARGE SCALE GENOMIC DNA]</scope>
    <source>
        <strain evidence="4">NCTC11134</strain>
    </source>
</reference>
<organism evidence="3 4">
    <name type="scientific">Nocardia farcinica</name>
    <dbReference type="NCBI Taxonomy" id="37329"/>
    <lineage>
        <taxon>Bacteria</taxon>
        <taxon>Bacillati</taxon>
        <taxon>Actinomycetota</taxon>
        <taxon>Actinomycetes</taxon>
        <taxon>Mycobacteriales</taxon>
        <taxon>Nocardiaceae</taxon>
        <taxon>Nocardia</taxon>
    </lineage>
</organism>
<keyword evidence="2" id="KW-0812">Transmembrane</keyword>
<dbReference type="EMBL" id="LN868938">
    <property type="protein sequence ID" value="CRY73364.1"/>
    <property type="molecule type" value="Genomic_DNA"/>
</dbReference>